<feature type="coiled-coil region" evidence="1">
    <location>
        <begin position="87"/>
        <end position="114"/>
    </location>
</feature>
<proteinExistence type="predicted"/>
<dbReference type="AlphaFoldDB" id="A0AA89BNM2"/>
<feature type="region of interest" description="Disordered" evidence="2">
    <location>
        <begin position="365"/>
        <end position="431"/>
    </location>
</feature>
<feature type="region of interest" description="Disordered" evidence="2">
    <location>
        <begin position="158"/>
        <end position="181"/>
    </location>
</feature>
<comment type="caution">
    <text evidence="3">The sequence shown here is derived from an EMBL/GenBank/DDBJ whole genome shotgun (WGS) entry which is preliminary data.</text>
</comment>
<evidence type="ECO:0000313" key="4">
    <source>
        <dbReference type="Proteomes" id="UP001186944"/>
    </source>
</evidence>
<keyword evidence="4" id="KW-1185">Reference proteome</keyword>
<dbReference type="InterPro" id="IPR029234">
    <property type="entry name" value="CIMIP4"/>
</dbReference>
<accession>A0AA89BNM2</accession>
<evidence type="ECO:0000256" key="1">
    <source>
        <dbReference type="SAM" id="Coils"/>
    </source>
</evidence>
<protein>
    <submittedName>
        <fullName evidence="3">Uncharacterized protein</fullName>
    </submittedName>
</protein>
<organism evidence="3 4">
    <name type="scientific">Pinctada imbricata</name>
    <name type="common">Atlantic pearl-oyster</name>
    <name type="synonym">Pinctada martensii</name>
    <dbReference type="NCBI Taxonomy" id="66713"/>
    <lineage>
        <taxon>Eukaryota</taxon>
        <taxon>Metazoa</taxon>
        <taxon>Spiralia</taxon>
        <taxon>Lophotrochozoa</taxon>
        <taxon>Mollusca</taxon>
        <taxon>Bivalvia</taxon>
        <taxon>Autobranchia</taxon>
        <taxon>Pteriomorphia</taxon>
        <taxon>Pterioida</taxon>
        <taxon>Pterioidea</taxon>
        <taxon>Pteriidae</taxon>
        <taxon>Pinctada</taxon>
    </lineage>
</organism>
<evidence type="ECO:0000256" key="2">
    <source>
        <dbReference type="SAM" id="MobiDB-lite"/>
    </source>
</evidence>
<reference evidence="3" key="1">
    <citation type="submission" date="2019-08" db="EMBL/GenBank/DDBJ databases">
        <title>The improved chromosome-level genome for the pearl oyster Pinctada fucata martensii using PacBio sequencing and Hi-C.</title>
        <authorList>
            <person name="Zheng Z."/>
        </authorList>
    </citation>
    <scope>NUCLEOTIDE SEQUENCE</scope>
    <source>
        <strain evidence="3">ZZ-2019</strain>
        <tissue evidence="3">Adductor muscle</tissue>
    </source>
</reference>
<sequence length="445" mass="51602">MALAGVELSVNEDFNVLDKAGRSKRSQAVPKHTLFGTTLEVHDDEEMKQIQNIDLSVQQISSGRKPKDRYVLPEFIQNHLKGNELVIQRTKKDIEKQKEAVTRARQSLQEAEKRSKEFGMDTYLGKREGDPTPRMKALMSTEASNTLKQMNHIGLNERNSYNRDKYGNKPPTHPYSLMGDVMQPRSMDLPRRREHEEVKLKKKEIEEVLPLGVSPRRASAQEKERLAIDLPDNIRHQFGSGICKSLLSDPKLVNKTLEHHRLQEEKANKVKSKEKIPKIDKELNPEYESLGNFTRMNMFPGYNINHKISTTKSTFTDDVHLRRIPDPDQWRMQRDDLSQWAEFNILNERMKKRWNEYLDNVPKAEANWNRSAKRQRPEPAVQQKPKSTKRPQQIKPKEQEKPAFEEVKFVTPPVTPPPQGGKVQLAPKASKDEEFWKFYDQGGKG</sequence>
<keyword evidence="1" id="KW-0175">Coiled coil</keyword>
<evidence type="ECO:0000313" key="3">
    <source>
        <dbReference type="EMBL" id="KAK3089590.1"/>
    </source>
</evidence>
<dbReference type="EMBL" id="VSWD01000010">
    <property type="protein sequence ID" value="KAK3089590.1"/>
    <property type="molecule type" value="Genomic_DNA"/>
</dbReference>
<gene>
    <name evidence="3" type="ORF">FSP39_004860</name>
</gene>
<feature type="compositionally biased region" description="Basic and acidic residues" evidence="2">
    <location>
        <begin position="395"/>
        <end position="408"/>
    </location>
</feature>
<dbReference type="PANTHER" id="PTHR31702:SF2">
    <property type="entry name" value="TESTIS-EXPRESSED PROTEIN 33"/>
    <property type="match status" value="1"/>
</dbReference>
<dbReference type="PANTHER" id="PTHR31702">
    <property type="entry name" value="TESTIS-EXPRESSED PROTEIN 33"/>
    <property type="match status" value="1"/>
</dbReference>
<dbReference type="Pfam" id="PF15400">
    <property type="entry name" value="TEX33"/>
    <property type="match status" value="1"/>
</dbReference>
<dbReference type="Proteomes" id="UP001186944">
    <property type="component" value="Unassembled WGS sequence"/>
</dbReference>
<name>A0AA89BNM2_PINIB</name>